<dbReference type="Proteomes" id="UP000249645">
    <property type="component" value="Unassembled WGS sequence"/>
</dbReference>
<feature type="domain" description="4'-phosphopantetheinyl transferase" evidence="2">
    <location>
        <begin position="100"/>
        <end position="169"/>
    </location>
</feature>
<dbReference type="AlphaFoldDB" id="A0A2W5F7R4"/>
<organism evidence="3 4">
    <name type="scientific">Pseudopedobacter saltans</name>
    <dbReference type="NCBI Taxonomy" id="151895"/>
    <lineage>
        <taxon>Bacteria</taxon>
        <taxon>Pseudomonadati</taxon>
        <taxon>Bacteroidota</taxon>
        <taxon>Sphingobacteriia</taxon>
        <taxon>Sphingobacteriales</taxon>
        <taxon>Sphingobacteriaceae</taxon>
        <taxon>Pseudopedobacter</taxon>
    </lineage>
</organism>
<dbReference type="Pfam" id="PF01648">
    <property type="entry name" value="ACPS"/>
    <property type="match status" value="1"/>
</dbReference>
<protein>
    <submittedName>
        <fullName evidence="3">4-phosphopantetheinyl transferase</fullName>
    </submittedName>
</protein>
<comment type="caution">
    <text evidence="3">The sequence shown here is derived from an EMBL/GenBank/DDBJ whole genome shotgun (WGS) entry which is preliminary data.</text>
</comment>
<keyword evidence="1 3" id="KW-0808">Transferase</keyword>
<dbReference type="InterPro" id="IPR037143">
    <property type="entry name" value="4-PPantetheinyl_Trfase_dom_sf"/>
</dbReference>
<sequence>MGLYFRHNINDFTRLAIWKIEEDEAFFLESVPSKRDIGHPHKRLQHLAGRFLLKFLFPDFPSEEIEIADTKKPYLLHEQYHFSISHGGNYAAAIVSQRDRVGIDIEMFAEKIKRISHKFLDEEEMELTEDSMRGIDLQMLTTFWSAKECVFKWWSYGNISLKDNIKIRNIEEYPVQMVHADFLREGEEYPIQISYKFFEEMALCWLVD</sequence>
<accession>A0A2W5F7R4</accession>
<evidence type="ECO:0000259" key="2">
    <source>
        <dbReference type="Pfam" id="PF01648"/>
    </source>
</evidence>
<evidence type="ECO:0000313" key="3">
    <source>
        <dbReference type="EMBL" id="PZP52035.1"/>
    </source>
</evidence>
<evidence type="ECO:0000313" key="4">
    <source>
        <dbReference type="Proteomes" id="UP000249645"/>
    </source>
</evidence>
<dbReference type="GO" id="GO:0008897">
    <property type="term" value="F:holo-[acyl-carrier-protein] synthase activity"/>
    <property type="evidence" value="ECO:0007669"/>
    <property type="project" value="InterPro"/>
</dbReference>
<dbReference type="Gene3D" id="3.90.470.20">
    <property type="entry name" value="4'-phosphopantetheinyl transferase domain"/>
    <property type="match status" value="1"/>
</dbReference>
<name>A0A2W5F7R4_9SPHI</name>
<dbReference type="InterPro" id="IPR008278">
    <property type="entry name" value="4-PPantetheinyl_Trfase_dom"/>
</dbReference>
<gene>
    <name evidence="3" type="ORF">DI598_01670</name>
</gene>
<dbReference type="EMBL" id="QFOI01000014">
    <property type="protein sequence ID" value="PZP52035.1"/>
    <property type="molecule type" value="Genomic_DNA"/>
</dbReference>
<proteinExistence type="predicted"/>
<dbReference type="SUPFAM" id="SSF56214">
    <property type="entry name" value="4'-phosphopantetheinyl transferase"/>
    <property type="match status" value="2"/>
</dbReference>
<dbReference type="GO" id="GO:0000287">
    <property type="term" value="F:magnesium ion binding"/>
    <property type="evidence" value="ECO:0007669"/>
    <property type="project" value="InterPro"/>
</dbReference>
<reference evidence="3 4" key="1">
    <citation type="submission" date="2017-11" db="EMBL/GenBank/DDBJ databases">
        <title>Infants hospitalized years apart are colonized by the same room-sourced microbial strains.</title>
        <authorList>
            <person name="Brooks B."/>
            <person name="Olm M.R."/>
            <person name="Firek B.A."/>
            <person name="Baker R."/>
            <person name="Thomas B.C."/>
            <person name="Morowitz M.J."/>
            <person name="Banfield J.F."/>
        </authorList>
    </citation>
    <scope>NUCLEOTIDE SEQUENCE [LARGE SCALE GENOMIC DNA]</scope>
    <source>
        <strain evidence="3">S2_009_000_R2_76</strain>
    </source>
</reference>
<evidence type="ECO:0000256" key="1">
    <source>
        <dbReference type="ARBA" id="ARBA00022679"/>
    </source>
</evidence>